<evidence type="ECO:0000313" key="2">
    <source>
        <dbReference type="Proteomes" id="UP000005239"/>
    </source>
</evidence>
<dbReference type="CDD" id="cd16021">
    <property type="entry name" value="ALP_like"/>
    <property type="match status" value="1"/>
</dbReference>
<dbReference type="Pfam" id="PF02995">
    <property type="entry name" value="DUF229"/>
    <property type="match status" value="1"/>
</dbReference>
<dbReference type="InterPro" id="IPR004245">
    <property type="entry name" value="DUF229"/>
</dbReference>
<proteinExistence type="predicted"/>
<dbReference type="EnsemblMetazoa" id="PPA15140.1">
    <property type="protein sequence ID" value="PPA15140.1"/>
    <property type="gene ID" value="WBGene00104694"/>
</dbReference>
<dbReference type="InterPro" id="IPR017850">
    <property type="entry name" value="Alkaline_phosphatase_core_sf"/>
</dbReference>
<organism evidence="1 2">
    <name type="scientific">Pristionchus pacificus</name>
    <name type="common">Parasitic nematode worm</name>
    <dbReference type="NCBI Taxonomy" id="54126"/>
    <lineage>
        <taxon>Eukaryota</taxon>
        <taxon>Metazoa</taxon>
        <taxon>Ecdysozoa</taxon>
        <taxon>Nematoda</taxon>
        <taxon>Chromadorea</taxon>
        <taxon>Rhabditida</taxon>
        <taxon>Rhabditina</taxon>
        <taxon>Diplogasteromorpha</taxon>
        <taxon>Diplogasteroidea</taxon>
        <taxon>Neodiplogasteridae</taxon>
        <taxon>Pristionchus</taxon>
    </lineage>
</organism>
<dbReference type="Gene3D" id="3.40.720.10">
    <property type="entry name" value="Alkaline Phosphatase, subunit A"/>
    <property type="match status" value="1"/>
</dbReference>
<accession>A0A8R1YAL5</accession>
<name>A0A2A6BA94_PRIPA</name>
<protein>
    <submittedName>
        <fullName evidence="1">Uncharacterized protein</fullName>
    </submittedName>
</protein>
<dbReference type="Proteomes" id="UP000005239">
    <property type="component" value="Unassembled WGS sequence"/>
</dbReference>
<dbReference type="PANTHER" id="PTHR10974:SF75">
    <property type="entry name" value="SULFATASE DOMAIN-CONTAINING PROTEIN"/>
    <property type="match status" value="1"/>
</dbReference>
<dbReference type="PANTHER" id="PTHR10974">
    <property type="entry name" value="FI08016P-RELATED"/>
    <property type="match status" value="1"/>
</dbReference>
<keyword evidence="2" id="KW-1185">Reference proteome</keyword>
<gene>
    <name evidence="1" type="primary">WBGene00104694</name>
</gene>
<accession>A0A2A6BA94</accession>
<dbReference type="OrthoDB" id="5862419at2759"/>
<evidence type="ECO:0000313" key="1">
    <source>
        <dbReference type="EnsemblMetazoa" id="PPA15140.1"/>
    </source>
</evidence>
<dbReference type="SUPFAM" id="SSF53649">
    <property type="entry name" value="Alkaline phosphatase-like"/>
    <property type="match status" value="1"/>
</dbReference>
<dbReference type="FunFam" id="3.40.720.10:FF:000082">
    <property type="entry name" value="Protein CBG10792"/>
    <property type="match status" value="1"/>
</dbReference>
<reference evidence="2" key="1">
    <citation type="journal article" date="2008" name="Nat. Genet.">
        <title>The Pristionchus pacificus genome provides a unique perspective on nematode lifestyle and parasitism.</title>
        <authorList>
            <person name="Dieterich C."/>
            <person name="Clifton S.W."/>
            <person name="Schuster L.N."/>
            <person name="Chinwalla A."/>
            <person name="Delehaunty K."/>
            <person name="Dinkelacker I."/>
            <person name="Fulton L."/>
            <person name="Fulton R."/>
            <person name="Godfrey J."/>
            <person name="Minx P."/>
            <person name="Mitreva M."/>
            <person name="Roeseler W."/>
            <person name="Tian H."/>
            <person name="Witte H."/>
            <person name="Yang S.P."/>
            <person name="Wilson R.K."/>
            <person name="Sommer R.J."/>
        </authorList>
    </citation>
    <scope>NUCLEOTIDE SEQUENCE [LARGE SCALE GENOMIC DNA]</scope>
    <source>
        <strain evidence="2">PS312</strain>
    </source>
</reference>
<sequence length="650" mass="75429">MAHFIHFFLPFFVLIEATRVLLLLDLDYDDLFYRLFTESQNFAPSGVGRLGAIGEINDTIFDECILRSNPTWTEEMRRILNPNYDPLKHCDRSYRPWSSLEPDGRISIRNEFSDAKCRARALLLKDDYTNAPGEWHGVEERFVFENDIVEVECKRSGQVAYKFLHSQIWTGENRDTPAKSENASVDVKQKFPSVYIMLMDSFGASHAKRVFPNTIQYLKDTFQSVEMHHLNKVGENSRPNAFPFLFGKTVQGIYRDIWGEQNINDLSKRQYCKSYIDKEPLVIKAFEKAGYKTMMAEDWDKGVFNWPNCKGYRKPPTTHYMRPFQIEMSTSAMQLMDHQGKQNCFEPHHFLNDYTEQFMNAYANSPKFALNWASCLGHDYSNEPFHADGDYVEFLKRNREELDNSFLFFMGDHGLRFGKMSDTPEGRRDVSNPMMYISVPRRLRTNSALMTNLEKNSHELLTMFDLHATFVDILETFTITTTADFTKTIEKEKMRGTSMLRPLPPGMRNCKTLPIPLQYCICHLDKRDVRPTDAYSSIGTVIADAINNQLKVYGVEDRCAMLIPDEILELKLIVGSKDLYQVTIRMMPSRGLYQTFVSGSDGNFRVVSPDVTRLDTYKKQANCIDNNEIRPLCYCQKNSVRRFFFGTFLD</sequence>
<dbReference type="AlphaFoldDB" id="A0A2A6BA94"/>
<reference evidence="1" key="2">
    <citation type="submission" date="2022-06" db="UniProtKB">
        <authorList>
            <consortium name="EnsemblMetazoa"/>
        </authorList>
    </citation>
    <scope>IDENTIFICATION</scope>
    <source>
        <strain evidence="1">PS312</strain>
    </source>
</reference>